<accession>A0A369A7C6</accession>
<evidence type="ECO:0000256" key="7">
    <source>
        <dbReference type="HAMAP-Rule" id="MF_00083"/>
    </source>
</evidence>
<dbReference type="AlphaFoldDB" id="A0A369A7C6"/>
<evidence type="ECO:0000256" key="8">
    <source>
        <dbReference type="RuleBase" id="RU000673"/>
    </source>
</evidence>
<evidence type="ECO:0000256" key="4">
    <source>
        <dbReference type="ARBA" id="ARBA00022884"/>
    </source>
</evidence>
<evidence type="ECO:0000256" key="2">
    <source>
        <dbReference type="ARBA" id="ARBA00022555"/>
    </source>
</evidence>
<protein>
    <recommendedName>
        <fullName evidence="6 7">Peptidyl-tRNA hydrolase</fullName>
        <shortName evidence="7">Pth</shortName>
        <ecNumber evidence="1 7">3.1.1.29</ecNumber>
    </recommendedName>
</protein>
<dbReference type="GO" id="GO:0000049">
    <property type="term" value="F:tRNA binding"/>
    <property type="evidence" value="ECO:0007669"/>
    <property type="project" value="UniProtKB-UniRule"/>
</dbReference>
<comment type="catalytic activity">
    <reaction evidence="7 8">
        <text>an N-acyl-L-alpha-aminoacyl-tRNA + H2O = an N-acyl-L-amino acid + a tRNA + H(+)</text>
        <dbReference type="Rhea" id="RHEA:54448"/>
        <dbReference type="Rhea" id="RHEA-COMP:10123"/>
        <dbReference type="Rhea" id="RHEA-COMP:13883"/>
        <dbReference type="ChEBI" id="CHEBI:15377"/>
        <dbReference type="ChEBI" id="CHEBI:15378"/>
        <dbReference type="ChEBI" id="CHEBI:59874"/>
        <dbReference type="ChEBI" id="CHEBI:78442"/>
        <dbReference type="ChEBI" id="CHEBI:138191"/>
        <dbReference type="EC" id="3.1.1.29"/>
    </reaction>
</comment>
<dbReference type="InterPro" id="IPR001328">
    <property type="entry name" value="Pept_tRNA_hydro"/>
</dbReference>
<proteinExistence type="inferred from homology"/>
<evidence type="ECO:0000256" key="3">
    <source>
        <dbReference type="ARBA" id="ARBA00022801"/>
    </source>
</evidence>
<evidence type="ECO:0000313" key="10">
    <source>
        <dbReference type="EMBL" id="RCX03334.1"/>
    </source>
</evidence>
<keyword evidence="3 7" id="KW-0378">Hydrolase</keyword>
<keyword evidence="2 7" id="KW-0820">tRNA-binding</keyword>
<reference evidence="10 11" key="1">
    <citation type="submission" date="2018-07" db="EMBL/GenBank/DDBJ databases">
        <title>Genomic Encyclopedia of Type Strains, Phase IV (KMG-IV): sequencing the most valuable type-strain genomes for metagenomic binning, comparative biology and taxonomic classification.</title>
        <authorList>
            <person name="Goeker M."/>
        </authorList>
    </citation>
    <scope>NUCLEOTIDE SEQUENCE [LARGE SCALE GENOMIC DNA]</scope>
    <source>
        <strain evidence="10 11">DSM 21410</strain>
    </source>
</reference>
<sequence>MRKFLIAGLGNVGSEYEFTRHNIGFLTLDHLALRSGVNFALQRHAFLASYTLKGHSIYLIKPTTYMNLSGKAIHYWLEAEKITLENLLVVTDDLALPFGTLRLRIQGSHAGHNGLKNVEEWLKTRQYARLRLGIGNNYSKGKQVDYVLGKFSDEEASLLPPFIDRATDCIETFILAGAHIAMNKFNSGT</sequence>
<dbReference type="NCBIfam" id="TIGR00447">
    <property type="entry name" value="pth"/>
    <property type="match status" value="1"/>
</dbReference>
<dbReference type="SUPFAM" id="SSF53178">
    <property type="entry name" value="Peptidyl-tRNA hydrolase-like"/>
    <property type="match status" value="1"/>
</dbReference>
<evidence type="ECO:0000256" key="9">
    <source>
        <dbReference type="RuleBase" id="RU004320"/>
    </source>
</evidence>
<name>A0A369A7C6_9FLAO</name>
<comment type="subcellular location">
    <subcellularLocation>
        <location evidence="7">Cytoplasm</location>
    </subcellularLocation>
</comment>
<comment type="similarity">
    <text evidence="5 7 9">Belongs to the PTH family.</text>
</comment>
<dbReference type="FunFam" id="3.40.50.1470:FF:000001">
    <property type="entry name" value="Peptidyl-tRNA hydrolase"/>
    <property type="match status" value="1"/>
</dbReference>
<dbReference type="Gene3D" id="3.40.50.1470">
    <property type="entry name" value="Peptidyl-tRNA hydrolase"/>
    <property type="match status" value="1"/>
</dbReference>
<feature type="site" description="Discriminates between blocked and unblocked aminoacyl-tRNA" evidence="7">
    <location>
        <position position="11"/>
    </location>
</feature>
<feature type="binding site" evidence="7">
    <location>
        <position position="113"/>
    </location>
    <ligand>
        <name>tRNA</name>
        <dbReference type="ChEBI" id="CHEBI:17843"/>
    </ligand>
</feature>
<dbReference type="InterPro" id="IPR018171">
    <property type="entry name" value="Pept_tRNA_hydro_CS"/>
</dbReference>
<evidence type="ECO:0000256" key="1">
    <source>
        <dbReference type="ARBA" id="ARBA00013260"/>
    </source>
</evidence>
<feature type="binding site" evidence="7">
    <location>
        <position position="65"/>
    </location>
    <ligand>
        <name>tRNA</name>
        <dbReference type="ChEBI" id="CHEBI:17843"/>
    </ligand>
</feature>
<keyword evidence="7" id="KW-0963">Cytoplasm</keyword>
<dbReference type="InterPro" id="IPR036416">
    <property type="entry name" value="Pept_tRNA_hydro_sf"/>
</dbReference>
<dbReference type="PANTHER" id="PTHR17224:SF1">
    <property type="entry name" value="PEPTIDYL-TRNA HYDROLASE"/>
    <property type="match status" value="1"/>
</dbReference>
<feature type="binding site" evidence="7">
    <location>
        <position position="67"/>
    </location>
    <ligand>
        <name>tRNA</name>
        <dbReference type="ChEBI" id="CHEBI:17843"/>
    </ligand>
</feature>
<feature type="binding site" evidence="7">
    <location>
        <position position="16"/>
    </location>
    <ligand>
        <name>tRNA</name>
        <dbReference type="ChEBI" id="CHEBI:17843"/>
    </ligand>
</feature>
<dbReference type="CDD" id="cd00462">
    <property type="entry name" value="PTH"/>
    <property type="match status" value="1"/>
</dbReference>
<feature type="site" description="Stabilizes the basic form of H active site to accept a proton" evidence="7">
    <location>
        <position position="92"/>
    </location>
</feature>
<dbReference type="Proteomes" id="UP000253517">
    <property type="component" value="Unassembled WGS sequence"/>
</dbReference>
<evidence type="ECO:0000313" key="11">
    <source>
        <dbReference type="Proteomes" id="UP000253517"/>
    </source>
</evidence>
<comment type="function">
    <text evidence="7">Catalyzes the release of premature peptidyl moieties from peptidyl-tRNA molecules trapped in stalled 50S ribosomal subunits, and thus maintains levels of free tRNAs and 50S ribosomes.</text>
</comment>
<dbReference type="HAMAP" id="MF_00083">
    <property type="entry name" value="Pept_tRNA_hydro_bact"/>
    <property type="match status" value="1"/>
</dbReference>
<comment type="function">
    <text evidence="7">Hydrolyzes ribosome-free peptidyl-tRNAs (with 1 or more amino acids incorporated), which drop off the ribosome during protein synthesis, or as a result of ribosome stalling.</text>
</comment>
<gene>
    <name evidence="7" type="primary">pth</name>
    <name evidence="10" type="ORF">DES35_103219</name>
</gene>
<comment type="subunit">
    <text evidence="7">Monomer.</text>
</comment>
<comment type="caution">
    <text evidence="10">The sequence shown here is derived from an EMBL/GenBank/DDBJ whole genome shotgun (WGS) entry which is preliminary data.</text>
</comment>
<evidence type="ECO:0000256" key="6">
    <source>
        <dbReference type="ARBA" id="ARBA00050038"/>
    </source>
</evidence>
<dbReference type="GO" id="GO:0006515">
    <property type="term" value="P:protein quality control for misfolded or incompletely synthesized proteins"/>
    <property type="evidence" value="ECO:0007669"/>
    <property type="project" value="UniProtKB-UniRule"/>
</dbReference>
<dbReference type="PROSITE" id="PS01195">
    <property type="entry name" value="PEPT_TRNA_HYDROL_1"/>
    <property type="match status" value="1"/>
</dbReference>
<dbReference type="Pfam" id="PF01195">
    <property type="entry name" value="Pept_tRNA_hydro"/>
    <property type="match status" value="1"/>
</dbReference>
<dbReference type="RefSeq" id="WP_114366336.1">
    <property type="nucleotide sequence ID" value="NZ_BHZF01000003.1"/>
</dbReference>
<organism evidence="10 11">
    <name type="scientific">Schleiferia thermophila</name>
    <dbReference type="NCBI Taxonomy" id="884107"/>
    <lineage>
        <taxon>Bacteria</taxon>
        <taxon>Pseudomonadati</taxon>
        <taxon>Bacteroidota</taxon>
        <taxon>Flavobacteriia</taxon>
        <taxon>Flavobacteriales</taxon>
        <taxon>Schleiferiaceae</taxon>
        <taxon>Schleiferia</taxon>
    </lineage>
</organism>
<dbReference type="PANTHER" id="PTHR17224">
    <property type="entry name" value="PEPTIDYL-TRNA HYDROLASE"/>
    <property type="match status" value="1"/>
</dbReference>
<keyword evidence="4 7" id="KW-0694">RNA-binding</keyword>
<dbReference type="PROSITE" id="PS01196">
    <property type="entry name" value="PEPT_TRNA_HYDROL_2"/>
    <property type="match status" value="1"/>
</dbReference>
<dbReference type="GO" id="GO:0072344">
    <property type="term" value="P:rescue of stalled ribosome"/>
    <property type="evidence" value="ECO:0007669"/>
    <property type="project" value="UniProtKB-UniRule"/>
</dbReference>
<keyword evidence="11" id="KW-1185">Reference proteome</keyword>
<feature type="active site" description="Proton acceptor" evidence="7">
    <location>
        <position position="21"/>
    </location>
</feature>
<dbReference type="EC" id="3.1.1.29" evidence="1 7"/>
<dbReference type="EMBL" id="QPJS01000003">
    <property type="protein sequence ID" value="RCX03334.1"/>
    <property type="molecule type" value="Genomic_DNA"/>
</dbReference>
<evidence type="ECO:0000256" key="5">
    <source>
        <dbReference type="ARBA" id="ARBA00038063"/>
    </source>
</evidence>
<dbReference type="GO" id="GO:0004045">
    <property type="term" value="F:peptidyl-tRNA hydrolase activity"/>
    <property type="evidence" value="ECO:0007669"/>
    <property type="project" value="UniProtKB-UniRule"/>
</dbReference>
<dbReference type="GO" id="GO:0005737">
    <property type="term" value="C:cytoplasm"/>
    <property type="evidence" value="ECO:0007669"/>
    <property type="project" value="UniProtKB-SubCell"/>
</dbReference>